<dbReference type="EMBL" id="GL433836">
    <property type="protein sequence ID" value="EFN59365.1"/>
    <property type="molecule type" value="Genomic_DNA"/>
</dbReference>
<dbReference type="OrthoDB" id="2251794at2759"/>
<name>E1Z4L3_CHLVA</name>
<dbReference type="KEGG" id="cvr:CHLNCDRAFT_56717"/>
<feature type="chain" id="PRO_5003155466" description="NlpC/P60 domain-containing protein" evidence="1">
    <location>
        <begin position="25"/>
        <end position="574"/>
    </location>
</feature>
<keyword evidence="3" id="KW-1185">Reference proteome</keyword>
<evidence type="ECO:0008006" key="4">
    <source>
        <dbReference type="Google" id="ProtNLM"/>
    </source>
</evidence>
<dbReference type="Gene3D" id="3.90.1720.10">
    <property type="entry name" value="endopeptidase domain like (from Nostoc punctiforme)"/>
    <property type="match status" value="1"/>
</dbReference>
<organism evidence="3">
    <name type="scientific">Chlorella variabilis</name>
    <name type="common">Green alga</name>
    <dbReference type="NCBI Taxonomy" id="554065"/>
    <lineage>
        <taxon>Eukaryota</taxon>
        <taxon>Viridiplantae</taxon>
        <taxon>Chlorophyta</taxon>
        <taxon>core chlorophytes</taxon>
        <taxon>Trebouxiophyceae</taxon>
        <taxon>Chlorellales</taxon>
        <taxon>Chlorellaceae</taxon>
        <taxon>Chlorella clade</taxon>
        <taxon>Chlorella</taxon>
    </lineage>
</organism>
<dbReference type="SUPFAM" id="SSF54001">
    <property type="entry name" value="Cysteine proteinases"/>
    <property type="match status" value="1"/>
</dbReference>
<dbReference type="GeneID" id="17358487"/>
<sequence length="574" mass="60853">MKAQLLWQLAACLCLLLLCGGSMAAASSEPIWVPGSGAHRSLQEVPGGIDGGPGPPFSLPEARINCPQECSIRGLVPIPTHGGSSKLMCALGGSPGPYQYGTWSQGFCHAFFGAINKSFKAPNGYFCGCRSPAVTLTWNASMACVEGGAAAAMDPAVCRIRKDGGGDFQIGWISSETGACHTYPVRFGAGGAFVSKVAGVGASTPYNMQVLCKAPQQGQAGRRMLVEPIAFTMAKGIADCPYTCTQNNRVVLGSGVPSVSLCAIKSGDQTYYGSYSYGYCLWRLQAAGNVLVEGQGYRCGCQPAPIKLSWKEAQVCATGPSAAAKDPSVCRIRKVGGGDFRIGWYSQATRTCYTPSAKFGPSGQDVTRVTGVGGLYQMRLLCRPAHDLRKCPSVTRTRAGLVKIATDMVAADKQINITSKWPARWSGIAGHVCPPAVPPHGDDVSVITWMYWAAFGKGPDQLNRLGWLGGSLASLAARGTPRSVTTYLIAKPSYVVWKRADHTKAQLGDLLMYGTPARLRHVAMYLGNGQVFSFAPPAIQGGAIADGSPLTPRIRAWDFRADLHAVYAYPDFLI</sequence>
<dbReference type="RefSeq" id="XP_005851467.1">
    <property type="nucleotide sequence ID" value="XM_005851405.1"/>
</dbReference>
<dbReference type="InParanoid" id="E1Z4L3"/>
<accession>E1Z4L3</accession>
<dbReference type="Proteomes" id="UP000008141">
    <property type="component" value="Unassembled WGS sequence"/>
</dbReference>
<keyword evidence="1" id="KW-0732">Signal</keyword>
<feature type="signal peptide" evidence="1">
    <location>
        <begin position="1"/>
        <end position="24"/>
    </location>
</feature>
<evidence type="ECO:0000256" key="1">
    <source>
        <dbReference type="SAM" id="SignalP"/>
    </source>
</evidence>
<protein>
    <recommendedName>
        <fullName evidence="4">NlpC/P60 domain-containing protein</fullName>
    </recommendedName>
</protein>
<dbReference type="InterPro" id="IPR038765">
    <property type="entry name" value="Papain-like_cys_pep_sf"/>
</dbReference>
<evidence type="ECO:0000313" key="3">
    <source>
        <dbReference type="Proteomes" id="UP000008141"/>
    </source>
</evidence>
<gene>
    <name evidence="2" type="ORF">CHLNCDRAFT_56717</name>
</gene>
<proteinExistence type="predicted"/>
<reference evidence="2 3" key="1">
    <citation type="journal article" date="2010" name="Plant Cell">
        <title>The Chlorella variabilis NC64A genome reveals adaptation to photosymbiosis, coevolution with viruses, and cryptic sex.</title>
        <authorList>
            <person name="Blanc G."/>
            <person name="Duncan G."/>
            <person name="Agarkova I."/>
            <person name="Borodovsky M."/>
            <person name="Gurnon J."/>
            <person name="Kuo A."/>
            <person name="Lindquist E."/>
            <person name="Lucas S."/>
            <person name="Pangilinan J."/>
            <person name="Polle J."/>
            <person name="Salamov A."/>
            <person name="Terry A."/>
            <person name="Yamada T."/>
            <person name="Dunigan D.D."/>
            <person name="Grigoriev I.V."/>
            <person name="Claverie J.M."/>
            <person name="Van Etten J.L."/>
        </authorList>
    </citation>
    <scope>NUCLEOTIDE SEQUENCE [LARGE SCALE GENOMIC DNA]</scope>
    <source>
        <strain evidence="2 3">NC64A</strain>
    </source>
</reference>
<evidence type="ECO:0000313" key="2">
    <source>
        <dbReference type="EMBL" id="EFN59365.1"/>
    </source>
</evidence>
<dbReference type="AlphaFoldDB" id="E1Z4L3"/>